<sequence length="169" mass="18801">MATFRILPDRSRVWIDARTSVHPIHGEADGVTGALDLEVDGGTVLLEPRPTGRLRLAVGRLRSGNRLYDGELLRRVDARRYPEITAEVREVTATAGGYRVRGDLTFHGVTRTVDGEVLVVFPDPDTVEITGERAFDVRDFGIDPPRILMLRVHPDVTVRVRLLAVRAVD</sequence>
<dbReference type="SMART" id="SM00867">
    <property type="entry name" value="YceI"/>
    <property type="match status" value="1"/>
</dbReference>
<feature type="domain" description="Lipid/polyisoprenoid-binding YceI-like" evidence="2">
    <location>
        <begin position="3"/>
        <end position="165"/>
    </location>
</feature>
<keyword evidence="4" id="KW-1185">Reference proteome</keyword>
<dbReference type="PANTHER" id="PTHR34406">
    <property type="entry name" value="PROTEIN YCEI"/>
    <property type="match status" value="1"/>
</dbReference>
<comment type="caution">
    <text evidence="3">The sequence shown here is derived from an EMBL/GenBank/DDBJ whole genome shotgun (WGS) entry which is preliminary data.</text>
</comment>
<reference evidence="3" key="1">
    <citation type="submission" date="2020-11" db="EMBL/GenBank/DDBJ databases">
        <title>Sequencing the genomes of 1000 actinobacteria strains.</title>
        <authorList>
            <person name="Klenk H.-P."/>
        </authorList>
    </citation>
    <scope>NUCLEOTIDE SEQUENCE</scope>
    <source>
        <strain evidence="3">DSM 45356</strain>
    </source>
</reference>
<dbReference type="InterPro" id="IPR007372">
    <property type="entry name" value="Lipid/polyisoprenoid-bd_YceI"/>
</dbReference>
<evidence type="ECO:0000259" key="2">
    <source>
        <dbReference type="SMART" id="SM00867"/>
    </source>
</evidence>
<evidence type="ECO:0000313" key="4">
    <source>
        <dbReference type="Proteomes" id="UP000622552"/>
    </source>
</evidence>
<dbReference type="PANTHER" id="PTHR34406:SF1">
    <property type="entry name" value="PROTEIN YCEI"/>
    <property type="match status" value="1"/>
</dbReference>
<organism evidence="3 4">
    <name type="scientific">Longispora fulva</name>
    <dbReference type="NCBI Taxonomy" id="619741"/>
    <lineage>
        <taxon>Bacteria</taxon>
        <taxon>Bacillati</taxon>
        <taxon>Actinomycetota</taxon>
        <taxon>Actinomycetes</taxon>
        <taxon>Micromonosporales</taxon>
        <taxon>Micromonosporaceae</taxon>
        <taxon>Longispora</taxon>
    </lineage>
</organism>
<dbReference type="Proteomes" id="UP000622552">
    <property type="component" value="Unassembled WGS sequence"/>
</dbReference>
<dbReference type="Gene3D" id="2.40.128.110">
    <property type="entry name" value="Lipid/polyisoprenoid-binding, YceI-like"/>
    <property type="match status" value="1"/>
</dbReference>
<protein>
    <recommendedName>
        <fullName evidence="2">Lipid/polyisoprenoid-binding YceI-like domain-containing protein</fullName>
    </recommendedName>
</protein>
<dbReference type="RefSeq" id="WP_197002578.1">
    <property type="nucleotide sequence ID" value="NZ_BONS01000003.1"/>
</dbReference>
<dbReference type="Pfam" id="PF04264">
    <property type="entry name" value="YceI"/>
    <property type="match status" value="1"/>
</dbReference>
<proteinExistence type="inferred from homology"/>
<evidence type="ECO:0000256" key="1">
    <source>
        <dbReference type="ARBA" id="ARBA00008812"/>
    </source>
</evidence>
<comment type="similarity">
    <text evidence="1">Belongs to the UPF0312 family.</text>
</comment>
<evidence type="ECO:0000313" key="3">
    <source>
        <dbReference type="EMBL" id="MBG6135476.1"/>
    </source>
</evidence>
<dbReference type="AlphaFoldDB" id="A0A8J7GD81"/>
<dbReference type="InterPro" id="IPR036761">
    <property type="entry name" value="TTHA0802/YceI-like_sf"/>
</dbReference>
<name>A0A8J7GD81_9ACTN</name>
<dbReference type="SUPFAM" id="SSF101874">
    <property type="entry name" value="YceI-like"/>
    <property type="match status" value="1"/>
</dbReference>
<accession>A0A8J7GD81</accession>
<gene>
    <name evidence="3" type="ORF">IW245_001670</name>
</gene>
<dbReference type="EMBL" id="JADOUF010000001">
    <property type="protein sequence ID" value="MBG6135476.1"/>
    <property type="molecule type" value="Genomic_DNA"/>
</dbReference>